<feature type="non-terminal residue" evidence="1">
    <location>
        <position position="1"/>
    </location>
</feature>
<accession>X0Y6Y4</accession>
<dbReference type="AlphaFoldDB" id="X0Y6Y4"/>
<proteinExistence type="predicted"/>
<evidence type="ECO:0000313" key="1">
    <source>
        <dbReference type="EMBL" id="GAG43057.1"/>
    </source>
</evidence>
<comment type="caution">
    <text evidence="1">The sequence shown here is derived from an EMBL/GenBank/DDBJ whole genome shotgun (WGS) entry which is preliminary data.</text>
</comment>
<gene>
    <name evidence="1" type="ORF">S01H1_84592</name>
</gene>
<dbReference type="EMBL" id="BARS01057799">
    <property type="protein sequence ID" value="GAG43057.1"/>
    <property type="molecule type" value="Genomic_DNA"/>
</dbReference>
<organism evidence="1">
    <name type="scientific">marine sediment metagenome</name>
    <dbReference type="NCBI Taxonomy" id="412755"/>
    <lineage>
        <taxon>unclassified sequences</taxon>
        <taxon>metagenomes</taxon>
        <taxon>ecological metagenomes</taxon>
    </lineage>
</organism>
<protein>
    <submittedName>
        <fullName evidence="1">Uncharacterized protein</fullName>
    </submittedName>
</protein>
<sequence>QRRRQTDVRGIAVRTADCGVLSGLASRRVSRPERLKVAAGQLQAMSRVLRFHVRHLLGKELTMWQYVENLSPRS</sequence>
<name>X0Y6Y4_9ZZZZ</name>
<reference evidence="1" key="1">
    <citation type="journal article" date="2014" name="Front. Microbiol.">
        <title>High frequency of phylogenetically diverse reductive dehalogenase-homologous genes in deep subseafloor sedimentary metagenomes.</title>
        <authorList>
            <person name="Kawai M."/>
            <person name="Futagami T."/>
            <person name="Toyoda A."/>
            <person name="Takaki Y."/>
            <person name="Nishi S."/>
            <person name="Hori S."/>
            <person name="Arai W."/>
            <person name="Tsubouchi T."/>
            <person name="Morono Y."/>
            <person name="Uchiyama I."/>
            <person name="Ito T."/>
            <person name="Fujiyama A."/>
            <person name="Inagaki F."/>
            <person name="Takami H."/>
        </authorList>
    </citation>
    <scope>NUCLEOTIDE SEQUENCE</scope>
    <source>
        <strain evidence="1">Expedition CK06-06</strain>
    </source>
</reference>